<dbReference type="EMBL" id="FQZN01000014">
    <property type="protein sequence ID" value="SHJ06299.1"/>
    <property type="molecule type" value="Genomic_DNA"/>
</dbReference>
<proteinExistence type="predicted"/>
<dbReference type="EMBL" id="QSCF01000010">
    <property type="protein sequence ID" value="RGX79377.1"/>
    <property type="molecule type" value="Genomic_DNA"/>
</dbReference>
<name>A0A1M6G8P5_9BACE</name>
<reference evidence="3" key="2">
    <citation type="submission" date="2016-11" db="EMBL/GenBank/DDBJ databases">
        <authorList>
            <person name="Varghese N."/>
            <person name="Submissions S."/>
        </authorList>
    </citation>
    <scope>NUCLEOTIDE SEQUENCE [LARGE SCALE GENOMIC DNA]</scope>
    <source>
        <strain evidence="3">DSM 26884</strain>
    </source>
</reference>
<dbReference type="Proteomes" id="UP000286075">
    <property type="component" value="Unassembled WGS sequence"/>
</dbReference>
<accession>A0A1M6G8P5</accession>
<evidence type="ECO:0000313" key="2">
    <source>
        <dbReference type="EMBL" id="SHJ06299.1"/>
    </source>
</evidence>
<dbReference type="OrthoDB" id="1045262at2"/>
<dbReference type="AlphaFoldDB" id="A0A1M6G8P5"/>
<dbReference type="GeneID" id="92712563"/>
<keyword evidence="3" id="KW-1185">Reference proteome</keyword>
<evidence type="ECO:0000313" key="4">
    <source>
        <dbReference type="Proteomes" id="UP000286075"/>
    </source>
</evidence>
<protein>
    <submittedName>
        <fullName evidence="2">Uncharacterized protein</fullName>
    </submittedName>
</protein>
<evidence type="ECO:0000313" key="1">
    <source>
        <dbReference type="EMBL" id="RGX79377.1"/>
    </source>
</evidence>
<dbReference type="RefSeq" id="WP_009127263.1">
    <property type="nucleotide sequence ID" value="NZ_CABMFG010000010.1"/>
</dbReference>
<reference evidence="1 4" key="3">
    <citation type="submission" date="2018-08" db="EMBL/GenBank/DDBJ databases">
        <title>A genome reference for cultivated species of the human gut microbiota.</title>
        <authorList>
            <person name="Zou Y."/>
            <person name="Xue W."/>
            <person name="Luo G."/>
        </authorList>
    </citation>
    <scope>NUCLEOTIDE SEQUENCE [LARGE SCALE GENOMIC DNA]</scope>
    <source>
        <strain evidence="1 4">OF03-9BH</strain>
    </source>
</reference>
<sequence length="68" mass="7887">MSDDERKELSRKLHYGLALAERRMLEEKALRNEDVIQGTSDGQIKAVPARRLLRKMYGKSSEIKVNKE</sequence>
<gene>
    <name evidence="1" type="ORF">DXA68_08135</name>
    <name evidence="2" type="ORF">SAMN05444350_11461</name>
</gene>
<evidence type="ECO:0000313" key="3">
    <source>
        <dbReference type="Proteomes" id="UP000184192"/>
    </source>
</evidence>
<organism evidence="2 3">
    <name type="scientific">Bacteroides stercorirosoris</name>
    <dbReference type="NCBI Taxonomy" id="871324"/>
    <lineage>
        <taxon>Bacteria</taxon>
        <taxon>Pseudomonadati</taxon>
        <taxon>Bacteroidota</taxon>
        <taxon>Bacteroidia</taxon>
        <taxon>Bacteroidales</taxon>
        <taxon>Bacteroidaceae</taxon>
        <taxon>Bacteroides</taxon>
    </lineage>
</organism>
<reference evidence="2" key="1">
    <citation type="submission" date="2016-11" db="EMBL/GenBank/DDBJ databases">
        <authorList>
            <person name="Jaros S."/>
            <person name="Januszkiewicz K."/>
            <person name="Wedrychowicz H."/>
        </authorList>
    </citation>
    <scope>NUCLEOTIDE SEQUENCE [LARGE SCALE GENOMIC DNA]</scope>
    <source>
        <strain evidence="2">DSM 26884</strain>
    </source>
</reference>
<dbReference type="Proteomes" id="UP000184192">
    <property type="component" value="Unassembled WGS sequence"/>
</dbReference>